<dbReference type="EMBL" id="VUNN01000013">
    <property type="protein sequence ID" value="MSU06567.1"/>
    <property type="molecule type" value="Genomic_DNA"/>
</dbReference>
<feature type="transmembrane region" description="Helical" evidence="1">
    <location>
        <begin position="127"/>
        <end position="148"/>
    </location>
</feature>
<keyword evidence="1" id="KW-0812">Transmembrane</keyword>
<reference evidence="2 3" key="1">
    <citation type="submission" date="2019-08" db="EMBL/GenBank/DDBJ databases">
        <title>In-depth cultivation of the pig gut microbiome towards novel bacterial diversity and tailored functional studies.</title>
        <authorList>
            <person name="Wylensek D."/>
            <person name="Hitch T.C.A."/>
            <person name="Clavel T."/>
        </authorList>
    </citation>
    <scope>NUCLEOTIDE SEQUENCE [LARGE SCALE GENOMIC DNA]</scope>
    <source>
        <strain evidence="2 3">NM-380-WT-3C1</strain>
    </source>
</reference>
<sequence>MISFIITAVILILLIASSRRYKKISSPFLLMLAIKGVLSFFISEFLSFIIGAIISLILIIFFTKTLYKINNLTSATIAATILPSNINITIILSILSLILFALSFKDERFITVPACALAFSVLLTKTYYLPNYITILLSIVMILLAFFLQTEKRKNEY</sequence>
<keyword evidence="3" id="KW-1185">Reference proteome</keyword>
<dbReference type="AlphaFoldDB" id="A0A7X2PCX5"/>
<evidence type="ECO:0000256" key="1">
    <source>
        <dbReference type="SAM" id="Phobius"/>
    </source>
</evidence>
<comment type="caution">
    <text evidence="2">The sequence shown here is derived from an EMBL/GenBank/DDBJ whole genome shotgun (WGS) entry which is preliminary data.</text>
</comment>
<dbReference type="Proteomes" id="UP000460549">
    <property type="component" value="Unassembled WGS sequence"/>
</dbReference>
<protein>
    <submittedName>
        <fullName evidence="2">Uncharacterized protein</fullName>
    </submittedName>
</protein>
<dbReference type="RefSeq" id="WP_154425539.1">
    <property type="nucleotide sequence ID" value="NZ_VUNN01000013.1"/>
</dbReference>
<accession>A0A7X2PCX5</accession>
<proteinExistence type="predicted"/>
<feature type="transmembrane region" description="Helical" evidence="1">
    <location>
        <begin position="36"/>
        <end position="63"/>
    </location>
</feature>
<evidence type="ECO:0000313" key="2">
    <source>
        <dbReference type="EMBL" id="MSU06567.1"/>
    </source>
</evidence>
<feature type="transmembrane region" description="Helical" evidence="1">
    <location>
        <begin position="75"/>
        <end position="102"/>
    </location>
</feature>
<keyword evidence="1" id="KW-1133">Transmembrane helix</keyword>
<organism evidence="2 3">
    <name type="scientific">Bullifex porci</name>
    <dbReference type="NCBI Taxonomy" id="2606638"/>
    <lineage>
        <taxon>Bacteria</taxon>
        <taxon>Pseudomonadati</taxon>
        <taxon>Spirochaetota</taxon>
        <taxon>Spirochaetia</taxon>
        <taxon>Spirochaetales</taxon>
        <taxon>Spirochaetaceae</taxon>
        <taxon>Bullifex</taxon>
    </lineage>
</organism>
<name>A0A7X2PCX5_9SPIO</name>
<evidence type="ECO:0000313" key="3">
    <source>
        <dbReference type="Proteomes" id="UP000460549"/>
    </source>
</evidence>
<gene>
    <name evidence="2" type="ORF">FYJ80_07205</name>
</gene>
<keyword evidence="1" id="KW-0472">Membrane</keyword>